<dbReference type="EMBL" id="CAUOFW020001143">
    <property type="protein sequence ID" value="CAK9141526.1"/>
    <property type="molecule type" value="Genomic_DNA"/>
</dbReference>
<proteinExistence type="predicted"/>
<protein>
    <submittedName>
        <fullName evidence="3">Uncharacterized protein</fullName>
    </submittedName>
</protein>
<name>A0ABC8R950_9AQUA</name>
<comment type="caution">
    <text evidence="3">The sequence shown here is derived from an EMBL/GenBank/DDBJ whole genome shotgun (WGS) entry which is preliminary data.</text>
</comment>
<keyword evidence="1" id="KW-0175">Coiled coil</keyword>
<keyword evidence="4" id="KW-1185">Reference proteome</keyword>
<evidence type="ECO:0000313" key="4">
    <source>
        <dbReference type="Proteomes" id="UP001642360"/>
    </source>
</evidence>
<feature type="compositionally biased region" description="Basic and acidic residues" evidence="2">
    <location>
        <begin position="12"/>
        <end position="47"/>
    </location>
</feature>
<dbReference type="Proteomes" id="UP001642360">
    <property type="component" value="Unassembled WGS sequence"/>
</dbReference>
<feature type="region of interest" description="Disordered" evidence="2">
    <location>
        <begin position="1"/>
        <end position="59"/>
    </location>
</feature>
<dbReference type="AlphaFoldDB" id="A0ABC8R950"/>
<evidence type="ECO:0000313" key="3">
    <source>
        <dbReference type="EMBL" id="CAK9141526.1"/>
    </source>
</evidence>
<accession>A0ABC8R950</accession>
<evidence type="ECO:0000256" key="1">
    <source>
        <dbReference type="SAM" id="Coils"/>
    </source>
</evidence>
<sequence>MLSSIELRKKKAGEVESGGKRETADLEFEEPKRRRFGHEEIDCEKKRPIQPGDDDGGEIHETLQANNVYSKDDCYMELCLEACIDKGYSSDGTSDWPSQAKLKVFMSKSKHLFAKLNYAEQIKKKQEAELERQSQQLNEALMERNFKRITRSQAKGFKVSNPNKK</sequence>
<feature type="coiled-coil region" evidence="1">
    <location>
        <begin position="116"/>
        <end position="145"/>
    </location>
</feature>
<gene>
    <name evidence="3" type="ORF">ILEXP_LOCUS9113</name>
</gene>
<organism evidence="3 4">
    <name type="scientific">Ilex paraguariensis</name>
    <name type="common">yerba mate</name>
    <dbReference type="NCBI Taxonomy" id="185542"/>
    <lineage>
        <taxon>Eukaryota</taxon>
        <taxon>Viridiplantae</taxon>
        <taxon>Streptophyta</taxon>
        <taxon>Embryophyta</taxon>
        <taxon>Tracheophyta</taxon>
        <taxon>Spermatophyta</taxon>
        <taxon>Magnoliopsida</taxon>
        <taxon>eudicotyledons</taxon>
        <taxon>Gunneridae</taxon>
        <taxon>Pentapetalae</taxon>
        <taxon>asterids</taxon>
        <taxon>campanulids</taxon>
        <taxon>Aquifoliales</taxon>
        <taxon>Aquifoliaceae</taxon>
        <taxon>Ilex</taxon>
    </lineage>
</organism>
<evidence type="ECO:0000256" key="2">
    <source>
        <dbReference type="SAM" id="MobiDB-lite"/>
    </source>
</evidence>
<reference evidence="3 4" key="1">
    <citation type="submission" date="2024-02" db="EMBL/GenBank/DDBJ databases">
        <authorList>
            <person name="Vignale AGUSTIN F."/>
            <person name="Sosa J E."/>
            <person name="Modenutti C."/>
        </authorList>
    </citation>
    <scope>NUCLEOTIDE SEQUENCE [LARGE SCALE GENOMIC DNA]</scope>
</reference>